<keyword evidence="1" id="KW-0472">Membrane</keyword>
<feature type="domain" description="Protein FecR C-terminal" evidence="3">
    <location>
        <begin position="262"/>
        <end position="328"/>
    </location>
</feature>
<dbReference type="Gene3D" id="2.60.120.1440">
    <property type="match status" value="1"/>
</dbReference>
<proteinExistence type="predicted"/>
<evidence type="ECO:0000256" key="1">
    <source>
        <dbReference type="SAM" id="Phobius"/>
    </source>
</evidence>
<dbReference type="InterPro" id="IPR032508">
    <property type="entry name" value="FecR_C"/>
</dbReference>
<reference evidence="5" key="1">
    <citation type="journal article" date="2019" name="Int. J. Syst. Evol. Microbiol.">
        <title>The Global Catalogue of Microorganisms (GCM) 10K type strain sequencing project: providing services to taxonomists for standard genome sequencing and annotation.</title>
        <authorList>
            <consortium name="The Broad Institute Genomics Platform"/>
            <consortium name="The Broad Institute Genome Sequencing Center for Infectious Disease"/>
            <person name="Wu L."/>
            <person name="Ma J."/>
        </authorList>
    </citation>
    <scope>NUCLEOTIDE SEQUENCE [LARGE SCALE GENOMIC DNA]</scope>
    <source>
        <strain evidence="5">JCM 31920</strain>
    </source>
</reference>
<evidence type="ECO:0000259" key="2">
    <source>
        <dbReference type="Pfam" id="PF04773"/>
    </source>
</evidence>
<dbReference type="InterPro" id="IPR006860">
    <property type="entry name" value="FecR"/>
</dbReference>
<sequence length="331" mass="37147">MEESDIRNAVFDYFSGRATPLQKQAINVWLEDPSHHDQYYSWLHKWELDHLQAPASWQNAYARTEHRVTYRPVPAESALPPGNTGPWYSRGFRIAAAFVLLSALGISLYLMRDTILYTTVQATYGETKHTVLPDGSQVSLNANSSIRYARFGFGRGQREVSLSGEADFEISRTPDRKLFVVSTSTGLKVTVLGTAFTVFARPRGSQVTLRSGKVALQANRKRADPDIIMAPGDIVSINTAGELSRSHTSRPEHVSSWKEHMITLDRTSLLEISAILEEIYGFRVELKEPELGTRTATGMLPIQNAETALELVSDMFAIHFLREDDKIIFEN</sequence>
<evidence type="ECO:0000313" key="4">
    <source>
        <dbReference type="EMBL" id="GAA4442079.1"/>
    </source>
</evidence>
<dbReference type="PANTHER" id="PTHR30273:SF2">
    <property type="entry name" value="PROTEIN FECR"/>
    <property type="match status" value="1"/>
</dbReference>
<dbReference type="RefSeq" id="WP_345030265.1">
    <property type="nucleotide sequence ID" value="NZ_BAABEY010000026.1"/>
</dbReference>
<name>A0ABP8M2N6_9BACT</name>
<comment type="caution">
    <text evidence="4">The sequence shown here is derived from an EMBL/GenBank/DDBJ whole genome shotgun (WGS) entry which is preliminary data.</text>
</comment>
<protein>
    <submittedName>
        <fullName evidence="4">FecR domain-containing protein</fullName>
    </submittedName>
</protein>
<dbReference type="Gene3D" id="3.55.50.30">
    <property type="match status" value="1"/>
</dbReference>
<dbReference type="Pfam" id="PF16344">
    <property type="entry name" value="FecR_C"/>
    <property type="match status" value="1"/>
</dbReference>
<keyword evidence="1" id="KW-1133">Transmembrane helix</keyword>
<dbReference type="PIRSF" id="PIRSF018266">
    <property type="entry name" value="FecR"/>
    <property type="match status" value="1"/>
</dbReference>
<keyword evidence="5" id="KW-1185">Reference proteome</keyword>
<organism evidence="4 5">
    <name type="scientific">Ravibacter arvi</name>
    <dbReference type="NCBI Taxonomy" id="2051041"/>
    <lineage>
        <taxon>Bacteria</taxon>
        <taxon>Pseudomonadati</taxon>
        <taxon>Bacteroidota</taxon>
        <taxon>Cytophagia</taxon>
        <taxon>Cytophagales</taxon>
        <taxon>Spirosomataceae</taxon>
        <taxon>Ravibacter</taxon>
    </lineage>
</organism>
<accession>A0ABP8M2N6</accession>
<dbReference type="PANTHER" id="PTHR30273">
    <property type="entry name" value="PERIPLASMIC SIGNAL SENSOR AND SIGMA FACTOR ACTIVATOR FECR-RELATED"/>
    <property type="match status" value="1"/>
</dbReference>
<dbReference type="Proteomes" id="UP001501508">
    <property type="component" value="Unassembled WGS sequence"/>
</dbReference>
<keyword evidence="1" id="KW-0812">Transmembrane</keyword>
<evidence type="ECO:0000313" key="5">
    <source>
        <dbReference type="Proteomes" id="UP001501508"/>
    </source>
</evidence>
<feature type="domain" description="FecR protein" evidence="2">
    <location>
        <begin position="121"/>
        <end position="214"/>
    </location>
</feature>
<feature type="transmembrane region" description="Helical" evidence="1">
    <location>
        <begin position="91"/>
        <end position="111"/>
    </location>
</feature>
<dbReference type="InterPro" id="IPR012373">
    <property type="entry name" value="Ferrdict_sens_TM"/>
</dbReference>
<evidence type="ECO:0000259" key="3">
    <source>
        <dbReference type="Pfam" id="PF16344"/>
    </source>
</evidence>
<gene>
    <name evidence="4" type="ORF">GCM10023091_28260</name>
</gene>
<dbReference type="EMBL" id="BAABEY010000026">
    <property type="protein sequence ID" value="GAA4442079.1"/>
    <property type="molecule type" value="Genomic_DNA"/>
</dbReference>
<dbReference type="Pfam" id="PF04773">
    <property type="entry name" value="FecR"/>
    <property type="match status" value="1"/>
</dbReference>